<dbReference type="InterPro" id="IPR005594">
    <property type="entry name" value="YadA_C"/>
</dbReference>
<dbReference type="EMBL" id="AENT01000010">
    <property type="protein sequence ID" value="EFR43139.1"/>
    <property type="molecule type" value="Genomic_DNA"/>
</dbReference>
<accession>E4L818</accession>
<keyword evidence="7" id="KW-0998">Cell outer membrane</keyword>
<feature type="region of interest" description="Disordered" evidence="9">
    <location>
        <begin position="147"/>
        <end position="169"/>
    </location>
</feature>
<dbReference type="Gene3D" id="3.30.1300.30">
    <property type="entry name" value="GSPII I/J protein-like"/>
    <property type="match status" value="1"/>
</dbReference>
<keyword evidence="5" id="KW-0732">Signal</keyword>
<dbReference type="AlphaFoldDB" id="E4L818"/>
<keyword evidence="6" id="KW-0472">Membrane</keyword>
<keyword evidence="4" id="KW-0812">Transmembrane</keyword>
<reference evidence="11 12" key="1">
    <citation type="submission" date="2010-11" db="EMBL/GenBank/DDBJ databases">
        <authorList>
            <person name="Durkin A.S."/>
            <person name="Madupu R."/>
            <person name="Torralba M."/>
            <person name="Gillis M."/>
            <person name="Methe B."/>
            <person name="Sutton G."/>
            <person name="Nelson K.E."/>
        </authorList>
    </citation>
    <scope>NUCLEOTIDE SEQUENCE [LARGE SCALE GENOMIC DNA]</scope>
    <source>
        <strain evidence="11 12">UPII 345-E</strain>
    </source>
</reference>
<protein>
    <submittedName>
        <fullName evidence="11">Hemagglutinin</fullName>
    </submittedName>
</protein>
<gene>
    <name evidence="11" type="ORF">HMPREF9220_0864</name>
</gene>
<sequence length="521" mass="55420">MNGTNGQNGLSIRGEKGTEGKPGVDGTTVIKRIVITDPDGKNPHSVATLDDGLKFAGDSGDAIAKKLNETVTISGGVTDETKLTDKNVGVVAKDGKLNVKLAKNLTGLESATFTDKDGNTNKTTAGGTVIQNKDGTEKVEIKKDGITIMDSGDGTPANPGKTISLTKDGFDNGGNKITNIADGESDTDAATVGQVKAAKKEAEKHTTVEAGDHLSIKEETDKNGGKKYTITGPSITSGDGSVTVEDNTDDKGKKIGYKLSVNTEKIAEKIGKTEIESGDTNTAEVTSTKDATTNKTTYTVKVKDMHVESGVISYDKGEGTLTLTHKDGEKVEVKGIQNTYTESGKYDEKGKKIIFNRNDGKAFDVDMSKLVNGMNFGIAKLDNKINRVGSGAAALAALKPLEFDPEDKWDVAVGYGNYMGANSLALGAFYRPNENTMFSLGGSFGDGENIINVGLSMKVGKGIQRFISKAEMANRIVEQDAEIAQLKAKDAQREAEIKALREKDEQRELQMKEILKKLNMA</sequence>
<feature type="compositionally biased region" description="Polar residues" evidence="9">
    <location>
        <begin position="1"/>
        <end position="10"/>
    </location>
</feature>
<dbReference type="GO" id="GO:0015031">
    <property type="term" value="P:protein transport"/>
    <property type="evidence" value="ECO:0007669"/>
    <property type="project" value="UniProtKB-KW"/>
</dbReference>
<evidence type="ECO:0000256" key="6">
    <source>
        <dbReference type="ARBA" id="ARBA00023136"/>
    </source>
</evidence>
<proteinExistence type="predicted"/>
<evidence type="ECO:0000256" key="5">
    <source>
        <dbReference type="ARBA" id="ARBA00022729"/>
    </source>
</evidence>
<keyword evidence="3" id="KW-1134">Transmembrane beta strand</keyword>
<evidence type="ECO:0000256" key="4">
    <source>
        <dbReference type="ARBA" id="ARBA00022692"/>
    </source>
</evidence>
<dbReference type="Proteomes" id="UP000004594">
    <property type="component" value="Unassembled WGS sequence"/>
</dbReference>
<comment type="subcellular location">
    <subcellularLocation>
        <location evidence="2">Cell outer membrane</location>
    </subcellularLocation>
    <subcellularLocation>
        <location evidence="1">Cell surface</location>
    </subcellularLocation>
</comment>
<dbReference type="InterPro" id="IPR045584">
    <property type="entry name" value="Pilin-like"/>
</dbReference>
<feature type="compositionally biased region" description="Polar residues" evidence="9">
    <location>
        <begin position="231"/>
        <end position="240"/>
    </location>
</feature>
<evidence type="ECO:0000256" key="7">
    <source>
        <dbReference type="ARBA" id="ARBA00023237"/>
    </source>
</evidence>
<feature type="region of interest" description="Disordered" evidence="9">
    <location>
        <begin position="199"/>
        <end position="247"/>
    </location>
</feature>
<dbReference type="eggNOG" id="COG5295">
    <property type="taxonomic scope" value="Bacteria"/>
</dbReference>
<dbReference type="InterPro" id="IPR011049">
    <property type="entry name" value="Serralysin-like_metalloprot_C"/>
</dbReference>
<dbReference type="SUPFAM" id="SSF101967">
    <property type="entry name" value="Adhesin YadA, collagen-binding domain"/>
    <property type="match status" value="1"/>
</dbReference>
<feature type="coiled-coil region" evidence="8">
    <location>
        <begin position="469"/>
        <end position="503"/>
    </location>
</feature>
<evidence type="ECO:0000256" key="9">
    <source>
        <dbReference type="SAM" id="MobiDB-lite"/>
    </source>
</evidence>
<evidence type="ECO:0000259" key="10">
    <source>
        <dbReference type="Pfam" id="PF03895"/>
    </source>
</evidence>
<dbReference type="GO" id="GO:0009279">
    <property type="term" value="C:cell outer membrane"/>
    <property type="evidence" value="ECO:0007669"/>
    <property type="project" value="UniProtKB-SubCell"/>
</dbReference>
<dbReference type="RefSeq" id="WP_007554225.1">
    <property type="nucleotide sequence ID" value="NZ_AENT01000010.1"/>
</dbReference>
<feature type="compositionally biased region" description="Basic and acidic residues" evidence="9">
    <location>
        <begin position="199"/>
        <end position="224"/>
    </location>
</feature>
<evidence type="ECO:0000256" key="3">
    <source>
        <dbReference type="ARBA" id="ARBA00022452"/>
    </source>
</evidence>
<evidence type="ECO:0000256" key="8">
    <source>
        <dbReference type="SAM" id="Coils"/>
    </source>
</evidence>
<evidence type="ECO:0000256" key="2">
    <source>
        <dbReference type="ARBA" id="ARBA00004442"/>
    </source>
</evidence>
<dbReference type="SUPFAM" id="SSF54523">
    <property type="entry name" value="Pili subunits"/>
    <property type="match status" value="1"/>
</dbReference>
<comment type="caution">
    <text evidence="11">The sequence shown here is derived from an EMBL/GenBank/DDBJ whole genome shotgun (WGS) entry which is preliminary data.</text>
</comment>
<organism evidence="11 12">
    <name type="scientific">Dialister micraerophilus UPII 345-E</name>
    <dbReference type="NCBI Taxonomy" id="910314"/>
    <lineage>
        <taxon>Bacteria</taxon>
        <taxon>Bacillati</taxon>
        <taxon>Bacillota</taxon>
        <taxon>Negativicutes</taxon>
        <taxon>Veillonellales</taxon>
        <taxon>Veillonellaceae</taxon>
        <taxon>Dialister</taxon>
    </lineage>
</organism>
<evidence type="ECO:0000313" key="11">
    <source>
        <dbReference type="EMBL" id="EFR43139.1"/>
    </source>
</evidence>
<dbReference type="Pfam" id="PF03895">
    <property type="entry name" value="YadA_anchor"/>
    <property type="match status" value="1"/>
</dbReference>
<feature type="region of interest" description="Disordered" evidence="9">
    <location>
        <begin position="1"/>
        <end position="25"/>
    </location>
</feature>
<evidence type="ECO:0000256" key="1">
    <source>
        <dbReference type="ARBA" id="ARBA00004241"/>
    </source>
</evidence>
<keyword evidence="8" id="KW-0175">Coiled coil</keyword>
<dbReference type="Gene3D" id="2.20.70.140">
    <property type="match status" value="1"/>
</dbReference>
<dbReference type="GO" id="GO:0009986">
    <property type="term" value="C:cell surface"/>
    <property type="evidence" value="ECO:0007669"/>
    <property type="project" value="UniProtKB-SubCell"/>
</dbReference>
<evidence type="ECO:0000313" key="12">
    <source>
        <dbReference type="Proteomes" id="UP000004594"/>
    </source>
</evidence>
<name>E4L818_9FIRM</name>
<feature type="domain" description="Trimeric autotransporter adhesin YadA-like C-terminal membrane anchor" evidence="10">
    <location>
        <begin position="404"/>
        <end position="457"/>
    </location>
</feature>